<dbReference type="PANTHER" id="PTHR12993">
    <property type="entry name" value="N-ACETYLGLUCOSAMINYL-PHOSPHATIDYLINOSITOL DE-N-ACETYLASE-RELATED"/>
    <property type="match status" value="1"/>
</dbReference>
<keyword evidence="2" id="KW-1185">Reference proteome</keyword>
<dbReference type="Pfam" id="PF02585">
    <property type="entry name" value="PIG-L"/>
    <property type="match status" value="1"/>
</dbReference>
<accession>A0A1M7S835</accession>
<reference evidence="2" key="1">
    <citation type="submission" date="2016-12" db="EMBL/GenBank/DDBJ databases">
        <authorList>
            <person name="Varghese N."/>
            <person name="Submissions S."/>
        </authorList>
    </citation>
    <scope>NUCLEOTIDE SEQUENCE [LARGE SCALE GENOMIC DNA]</scope>
    <source>
        <strain evidence="2">DSM 13020</strain>
    </source>
</reference>
<dbReference type="STRING" id="1121883.SAMN02745226_00660"/>
<name>A0A1M7S835_FERGO</name>
<dbReference type="RefSeq" id="WP_072758255.1">
    <property type="nucleotide sequence ID" value="NZ_FRDJ01000002.1"/>
</dbReference>
<dbReference type="Gene3D" id="3.40.50.10320">
    <property type="entry name" value="LmbE-like"/>
    <property type="match status" value="1"/>
</dbReference>
<dbReference type="GO" id="GO:0016811">
    <property type="term" value="F:hydrolase activity, acting on carbon-nitrogen (but not peptide) bonds, in linear amides"/>
    <property type="evidence" value="ECO:0007669"/>
    <property type="project" value="TreeGrafter"/>
</dbReference>
<evidence type="ECO:0000313" key="1">
    <source>
        <dbReference type="EMBL" id="SHN54819.1"/>
    </source>
</evidence>
<gene>
    <name evidence="1" type="ORF">SAMN02745226_00660</name>
</gene>
<sequence length="216" mass="24903">MFEIFNNYLFIGAHPDDIEIWAGGFVLRILRENKGAKVHCVVLTDGSAGYGTVEERKQESLNAAEMLGVETYERLGLKDGSLCMYQDLPKIIANLIRKYKPDMLVTHPRTDRHPDHSTIGETVEKSLFMAMTSPEFLEYEPHVCKNVLFFVSDPFQMPSRRLYIDISEVFEEKYKIIQRFKTQVDVLLPYIELNKFYGRQSGLLAVEIFEPVSIVI</sequence>
<proteinExistence type="predicted"/>
<dbReference type="AlphaFoldDB" id="A0A1M7S835"/>
<evidence type="ECO:0000313" key="2">
    <source>
        <dbReference type="Proteomes" id="UP000184207"/>
    </source>
</evidence>
<dbReference type="SUPFAM" id="SSF102588">
    <property type="entry name" value="LmbE-like"/>
    <property type="match status" value="1"/>
</dbReference>
<dbReference type="Proteomes" id="UP000184207">
    <property type="component" value="Unassembled WGS sequence"/>
</dbReference>
<dbReference type="PANTHER" id="PTHR12993:SF30">
    <property type="entry name" value="N-ACETYL-ALPHA-D-GLUCOSAMINYL L-MALATE DEACETYLASE 1"/>
    <property type="match status" value="1"/>
</dbReference>
<protein>
    <submittedName>
        <fullName evidence="1">N-acetylglucosaminyl deacetylase, LmbE family</fullName>
    </submittedName>
</protein>
<dbReference type="EMBL" id="FRDJ01000002">
    <property type="protein sequence ID" value="SHN54819.1"/>
    <property type="molecule type" value="Genomic_DNA"/>
</dbReference>
<dbReference type="OrthoDB" id="9815144at2"/>
<organism evidence="1 2">
    <name type="scientific">Fervidobacterium gondwanense DSM 13020</name>
    <dbReference type="NCBI Taxonomy" id="1121883"/>
    <lineage>
        <taxon>Bacteria</taxon>
        <taxon>Thermotogati</taxon>
        <taxon>Thermotogota</taxon>
        <taxon>Thermotogae</taxon>
        <taxon>Thermotogales</taxon>
        <taxon>Fervidobacteriaceae</taxon>
        <taxon>Fervidobacterium</taxon>
    </lineage>
</organism>
<dbReference type="InterPro" id="IPR024078">
    <property type="entry name" value="LmbE-like_dom_sf"/>
</dbReference>
<dbReference type="InterPro" id="IPR003737">
    <property type="entry name" value="GlcNAc_PI_deacetylase-related"/>
</dbReference>